<organism evidence="1 2">
    <name type="scientific">Polypedilum vanderplanki</name>
    <name type="common">Sleeping chironomid midge</name>
    <dbReference type="NCBI Taxonomy" id="319348"/>
    <lineage>
        <taxon>Eukaryota</taxon>
        <taxon>Metazoa</taxon>
        <taxon>Ecdysozoa</taxon>
        <taxon>Arthropoda</taxon>
        <taxon>Hexapoda</taxon>
        <taxon>Insecta</taxon>
        <taxon>Pterygota</taxon>
        <taxon>Neoptera</taxon>
        <taxon>Endopterygota</taxon>
        <taxon>Diptera</taxon>
        <taxon>Nematocera</taxon>
        <taxon>Chironomoidea</taxon>
        <taxon>Chironomidae</taxon>
        <taxon>Chironominae</taxon>
        <taxon>Polypedilum</taxon>
        <taxon>Polypedilum</taxon>
    </lineage>
</organism>
<accession>A0A9J6BE70</accession>
<name>A0A9J6BE70_POLVA</name>
<gene>
    <name evidence="1" type="ORF">PVAND_016122</name>
</gene>
<dbReference type="Proteomes" id="UP001107558">
    <property type="component" value="Chromosome 4"/>
</dbReference>
<reference evidence="1" key="1">
    <citation type="submission" date="2021-03" db="EMBL/GenBank/DDBJ databases">
        <title>Chromosome level genome of the anhydrobiotic midge Polypedilum vanderplanki.</title>
        <authorList>
            <person name="Yoshida Y."/>
            <person name="Kikawada T."/>
            <person name="Gusev O."/>
        </authorList>
    </citation>
    <scope>NUCLEOTIDE SEQUENCE</scope>
    <source>
        <strain evidence="1">NIAS01</strain>
        <tissue evidence="1">Whole body or cell culture</tissue>
    </source>
</reference>
<sequence>MHEKSKVQKNKIKISKNQNQLINSQEIPNEVKDKMIKKMTEMLAKSHIELVDQQVENYKLKKLLEIKEKENQMLKNFLTESSEKKYFKKENFNARKKRKIEESDEDFEM</sequence>
<evidence type="ECO:0000313" key="2">
    <source>
        <dbReference type="Proteomes" id="UP001107558"/>
    </source>
</evidence>
<proteinExistence type="predicted"/>
<protein>
    <submittedName>
        <fullName evidence="1">Uncharacterized protein</fullName>
    </submittedName>
</protein>
<dbReference type="AlphaFoldDB" id="A0A9J6BE70"/>
<dbReference type="EMBL" id="JADBJN010000004">
    <property type="protein sequence ID" value="KAG5668172.1"/>
    <property type="molecule type" value="Genomic_DNA"/>
</dbReference>
<keyword evidence="2" id="KW-1185">Reference proteome</keyword>
<comment type="caution">
    <text evidence="1">The sequence shown here is derived from an EMBL/GenBank/DDBJ whole genome shotgun (WGS) entry which is preliminary data.</text>
</comment>
<evidence type="ECO:0000313" key="1">
    <source>
        <dbReference type="EMBL" id="KAG5668172.1"/>
    </source>
</evidence>